<keyword evidence="11 15" id="KW-0275">Fatty acid biosynthesis</keyword>
<dbReference type="CDD" id="cd01751">
    <property type="entry name" value="PLAT_LH2"/>
    <property type="match status" value="1"/>
</dbReference>
<keyword evidence="8 14" id="KW-0560">Oxidoreductase</keyword>
<evidence type="ECO:0000256" key="3">
    <source>
        <dbReference type="ARBA" id="ARBA00022516"/>
    </source>
</evidence>
<evidence type="ECO:0000256" key="7">
    <source>
        <dbReference type="ARBA" id="ARBA00022964"/>
    </source>
</evidence>
<feature type="region of interest" description="Disordered" evidence="16">
    <location>
        <begin position="247"/>
        <end position="269"/>
    </location>
</feature>
<evidence type="ECO:0000256" key="13">
    <source>
        <dbReference type="PROSITE-ProRule" id="PRU00152"/>
    </source>
</evidence>
<dbReference type="FunFam" id="3.10.450.60:FF:000002">
    <property type="entry name" value="Lipoxygenase"/>
    <property type="match status" value="1"/>
</dbReference>
<dbReference type="OrthoDB" id="407298at2759"/>
<dbReference type="InterPro" id="IPR013819">
    <property type="entry name" value="LipOase_C"/>
</dbReference>
<keyword evidence="6" id="KW-0276">Fatty acid metabolism</keyword>
<accession>A0A8B7BIF2</accession>
<dbReference type="GeneID" id="103697518"/>
<dbReference type="InterPro" id="IPR027433">
    <property type="entry name" value="Lipoxygenase_dom_3"/>
</dbReference>
<sequence>MILGGIGSTVGSVVGGIGSTVGSVVGGIGGTVGSIIGGAQGNVEGTVVLMKKNVLDITDFGATLLDDVHELLGQGVSLQLVSATVGDPNNGNRGIVGKPAYLESYITSLPSLAAGESTFSVTFDWNENHGIPGAVIVKNQHSAQFFLKTVTLENFLGKGRIHFVCNSWVYPVDKYKYDRIFFANSTYLPGDTPAPLRPYREDELRHLRGEDVTETLQEWDRVYNYAHYNDLGNPDAGPEMARPVLGGSAEYPYPRRGRTNRAPTKTDPNSESRLILGLDIYVPRDERFGHVKMSDFLTYSIKALIQSLKPILDAILGQTRNEFDSFEEVFRLYEGGLPVPNVPLLDEIRERIPFEMVKEMLRTEGNQRLLKFPLPHVTQVEKFAWQSDEEFAREMLAGVNPLMISRLHVFPPTSKLDPNKYGNQTSSITAAHIEKNLDGLTVDQALESNKLFILDLHDALIPYINRINSNTSNKTYATRTLLFLKGDQTLKPVAIELSLPHPDGEQHGIISRVFTPADKGIEGSIWQLAKAYVCVNDSGYHELISHWLNTHAIMEPFVLATNRHLSVVHPIYKLLSPHYRDTMNINALARQALINAGGIIESIVFPGKYAMEMSAVIYKSWNFSEQALPADLLKRGVAVEDLTSPDKIRLLIKDYPYAVDGLAVWSAIEAWVNEYCSIYYPGDAVVQADAELQAWWKEIREVGHGDKKDEPWWPKMQTVGELMSTCTTIIWVASALHTAVNFGQYPYFGYIPNRPMLSRRFMPEPGSAEYEMLKTEPEKAFMRCTMSQVQTIMGVAILEILSTHASDEVYLGQRDAPEWTTDQKALEAFRRFGERLKEIEARILAMNDDPSLKNRKGPVFMPYTLLFPTGERGISAKGIPNSISI</sequence>
<dbReference type="InterPro" id="IPR020833">
    <property type="entry name" value="LipOase_Fe_BS"/>
</dbReference>
<proteinExistence type="inferred from homology"/>
<dbReference type="Gene3D" id="4.10.375.10">
    <property type="entry name" value="Lipoxygenase-1, Domain 2"/>
    <property type="match status" value="1"/>
</dbReference>
<dbReference type="InterPro" id="IPR036226">
    <property type="entry name" value="LipOase_C_sf"/>
</dbReference>
<dbReference type="Gene3D" id="4.10.372.10">
    <property type="entry name" value="Lipoxygenase-1, Domain 3"/>
    <property type="match status" value="1"/>
</dbReference>
<dbReference type="SUPFAM" id="SSF48484">
    <property type="entry name" value="Lipoxigenase"/>
    <property type="match status" value="1"/>
</dbReference>
<keyword evidence="19" id="KW-1185">Reference proteome</keyword>
<dbReference type="FunFam" id="1.20.245.10:FF:000002">
    <property type="entry name" value="Lipoxygenase"/>
    <property type="match status" value="1"/>
</dbReference>
<dbReference type="Pfam" id="PF01477">
    <property type="entry name" value="PLAT"/>
    <property type="match status" value="1"/>
</dbReference>
<evidence type="ECO:0000256" key="8">
    <source>
        <dbReference type="ARBA" id="ARBA00023002"/>
    </source>
</evidence>
<dbReference type="PRINTS" id="PR00468">
    <property type="entry name" value="PLTLPOXGNASE"/>
</dbReference>
<dbReference type="GO" id="GO:1990136">
    <property type="term" value="F:linoleate 9S-lipoxygenase activity"/>
    <property type="evidence" value="ECO:0007669"/>
    <property type="project" value="UniProtKB-EC"/>
</dbReference>
<evidence type="ECO:0000256" key="1">
    <source>
        <dbReference type="ARBA" id="ARBA00001962"/>
    </source>
</evidence>
<evidence type="ECO:0000313" key="20">
    <source>
        <dbReference type="RefSeq" id="XP_008777614.1"/>
    </source>
</evidence>
<feature type="domain" description="Lipoxygenase" evidence="18">
    <location>
        <begin position="186"/>
        <end position="885"/>
    </location>
</feature>
<dbReference type="PANTHER" id="PTHR11771">
    <property type="entry name" value="LIPOXYGENASE"/>
    <property type="match status" value="1"/>
</dbReference>
<evidence type="ECO:0000256" key="6">
    <source>
        <dbReference type="ARBA" id="ARBA00022832"/>
    </source>
</evidence>
<dbReference type="FunFam" id="4.10.375.10:FF:000001">
    <property type="entry name" value="Lipoxygenase"/>
    <property type="match status" value="1"/>
</dbReference>
<dbReference type="AlphaFoldDB" id="A0A8B7BIF2"/>
<dbReference type="PROSITE" id="PS00081">
    <property type="entry name" value="LIPOXYGENASE_2"/>
    <property type="match status" value="1"/>
</dbReference>
<dbReference type="PROSITE" id="PS50095">
    <property type="entry name" value="PLAT"/>
    <property type="match status" value="1"/>
</dbReference>
<name>A0A8B7BIF2_PHODC</name>
<gene>
    <name evidence="20" type="primary">LOC103697518</name>
</gene>
<dbReference type="GO" id="GO:0006633">
    <property type="term" value="P:fatty acid biosynthetic process"/>
    <property type="evidence" value="ECO:0007669"/>
    <property type="project" value="UniProtKB-KW"/>
</dbReference>
<reference evidence="19" key="1">
    <citation type="journal article" date="2019" name="Nat. Commun.">
        <title>Genome-wide association mapping of date palm fruit traits.</title>
        <authorList>
            <person name="Hazzouri K.M."/>
            <person name="Gros-Balthazard M."/>
            <person name="Flowers J.M."/>
            <person name="Copetti D."/>
            <person name="Lemansour A."/>
            <person name="Lebrun M."/>
            <person name="Masmoudi K."/>
            <person name="Ferrand S."/>
            <person name="Dhar M.I."/>
            <person name="Fresquez Z.A."/>
            <person name="Rosas U."/>
            <person name="Zhang J."/>
            <person name="Talag J."/>
            <person name="Lee S."/>
            <person name="Kudrna D."/>
            <person name="Powell R.F."/>
            <person name="Leitch I.J."/>
            <person name="Krueger R.R."/>
            <person name="Wing R.A."/>
            <person name="Amiri K.M.A."/>
            <person name="Purugganan M.D."/>
        </authorList>
    </citation>
    <scope>NUCLEOTIDE SEQUENCE [LARGE SCALE GENOMIC DNA]</scope>
    <source>
        <strain evidence="19">cv. Khalas</strain>
    </source>
</reference>
<evidence type="ECO:0000256" key="5">
    <source>
        <dbReference type="ARBA" id="ARBA00022767"/>
    </source>
</evidence>
<comment type="caution">
    <text evidence="13">Lacks conserved residue(s) required for the propagation of feature annotation.</text>
</comment>
<reference evidence="20" key="2">
    <citation type="submission" date="2025-08" db="UniProtKB">
        <authorList>
            <consortium name="RefSeq"/>
        </authorList>
    </citation>
    <scope>IDENTIFICATION</scope>
    <source>
        <tissue evidence="20">Young leaves</tissue>
    </source>
</reference>
<dbReference type="RefSeq" id="XP_008777614.1">
    <property type="nucleotide sequence ID" value="XM_008779392.4"/>
</dbReference>
<keyword evidence="7 14" id="KW-0223">Dioxygenase</keyword>
<dbReference type="InterPro" id="IPR001024">
    <property type="entry name" value="PLAT/LH2_dom"/>
</dbReference>
<keyword evidence="5 15" id="KW-0925">Oxylipin biosynthesis</keyword>
<comment type="similarity">
    <text evidence="2 14">Belongs to the lipoxygenase family.</text>
</comment>
<dbReference type="InterPro" id="IPR036392">
    <property type="entry name" value="PLAT/LH2_dom_sf"/>
</dbReference>
<dbReference type="InterPro" id="IPR042057">
    <property type="entry name" value="Lipoxy_PLAT/LH2"/>
</dbReference>
<protein>
    <recommendedName>
        <fullName evidence="15">Lipoxygenase</fullName>
        <ecNumber evidence="15">1.13.11.-</ecNumber>
    </recommendedName>
</protein>
<evidence type="ECO:0000313" key="19">
    <source>
        <dbReference type="Proteomes" id="UP000228380"/>
    </source>
</evidence>
<dbReference type="FunFam" id="4.10.372.10:FF:000001">
    <property type="entry name" value="Lipoxygenase"/>
    <property type="match status" value="1"/>
</dbReference>
<dbReference type="UniPathway" id="UPA00382"/>
<dbReference type="GO" id="GO:0034440">
    <property type="term" value="P:lipid oxidation"/>
    <property type="evidence" value="ECO:0007669"/>
    <property type="project" value="InterPro"/>
</dbReference>
<dbReference type="Gene3D" id="1.20.245.10">
    <property type="entry name" value="Lipoxygenase-1, Domain 5"/>
    <property type="match status" value="1"/>
</dbReference>
<dbReference type="InterPro" id="IPR001246">
    <property type="entry name" value="LipOase_plant"/>
</dbReference>
<keyword evidence="4 14" id="KW-0479">Metal-binding</keyword>
<dbReference type="PROSITE" id="PS51393">
    <property type="entry name" value="LIPOXYGENASE_3"/>
    <property type="match status" value="1"/>
</dbReference>
<evidence type="ECO:0000256" key="11">
    <source>
        <dbReference type="ARBA" id="ARBA00023160"/>
    </source>
</evidence>
<evidence type="ECO:0000256" key="14">
    <source>
        <dbReference type="RuleBase" id="RU003974"/>
    </source>
</evidence>
<evidence type="ECO:0000259" key="18">
    <source>
        <dbReference type="PROSITE" id="PS51393"/>
    </source>
</evidence>
<comment type="pathway">
    <text evidence="15">Lipid metabolism; oxylipin biosynthesis.</text>
</comment>
<dbReference type="GO" id="GO:0046872">
    <property type="term" value="F:metal ion binding"/>
    <property type="evidence" value="ECO:0007669"/>
    <property type="project" value="UniProtKB-UniRule"/>
</dbReference>
<keyword evidence="10" id="KW-0443">Lipid metabolism</keyword>
<evidence type="ECO:0000259" key="17">
    <source>
        <dbReference type="PROSITE" id="PS50095"/>
    </source>
</evidence>
<keyword evidence="9 14" id="KW-0408">Iron</keyword>
<dbReference type="Gene3D" id="2.60.60.20">
    <property type="entry name" value="PLAT/LH2 domain"/>
    <property type="match status" value="1"/>
</dbReference>
<organism evidence="19 20">
    <name type="scientific">Phoenix dactylifera</name>
    <name type="common">Date palm</name>
    <dbReference type="NCBI Taxonomy" id="42345"/>
    <lineage>
        <taxon>Eukaryota</taxon>
        <taxon>Viridiplantae</taxon>
        <taxon>Streptophyta</taxon>
        <taxon>Embryophyta</taxon>
        <taxon>Tracheophyta</taxon>
        <taxon>Spermatophyta</taxon>
        <taxon>Magnoliopsida</taxon>
        <taxon>Liliopsida</taxon>
        <taxon>Arecaceae</taxon>
        <taxon>Coryphoideae</taxon>
        <taxon>Phoeniceae</taxon>
        <taxon>Phoenix</taxon>
    </lineage>
</organism>
<dbReference type="GO" id="GO:0009611">
    <property type="term" value="P:response to wounding"/>
    <property type="evidence" value="ECO:0007669"/>
    <property type="project" value="UniProtKB-ARBA"/>
</dbReference>
<comment type="cofactor">
    <cofactor evidence="1 14">
        <name>Fe cation</name>
        <dbReference type="ChEBI" id="CHEBI:24875"/>
    </cofactor>
</comment>
<dbReference type="Pfam" id="PF00305">
    <property type="entry name" value="Lipoxygenase"/>
    <property type="match status" value="1"/>
</dbReference>
<comment type="catalytic activity">
    <reaction evidence="12">
        <text>(9Z,12Z)-octadecadienoate + O2 = (9S)-hydroperoxy-(10E,12Z)-octadecadienoate</text>
        <dbReference type="Rhea" id="RHEA:30291"/>
        <dbReference type="ChEBI" id="CHEBI:15379"/>
        <dbReference type="ChEBI" id="CHEBI:30245"/>
        <dbReference type="ChEBI" id="CHEBI:60955"/>
        <dbReference type="EC" id="1.13.11.58"/>
    </reaction>
</comment>
<dbReference type="Proteomes" id="UP000228380">
    <property type="component" value="Chromosome 6"/>
</dbReference>
<keyword evidence="3 15" id="KW-0444">Lipid biosynthesis</keyword>
<dbReference type="SUPFAM" id="SSF49723">
    <property type="entry name" value="Lipase/lipooxygenase domain (PLAT/LH2 domain)"/>
    <property type="match status" value="1"/>
</dbReference>
<dbReference type="InterPro" id="IPR020834">
    <property type="entry name" value="LipOase_CS"/>
</dbReference>
<evidence type="ECO:0000256" key="10">
    <source>
        <dbReference type="ARBA" id="ARBA00023098"/>
    </source>
</evidence>
<feature type="domain" description="PLAT" evidence="17">
    <location>
        <begin position="58"/>
        <end position="183"/>
    </location>
</feature>
<evidence type="ECO:0000256" key="12">
    <source>
        <dbReference type="ARBA" id="ARBA00036508"/>
    </source>
</evidence>
<dbReference type="Gene3D" id="3.10.450.60">
    <property type="match status" value="1"/>
</dbReference>
<dbReference type="PRINTS" id="PR00087">
    <property type="entry name" value="LIPOXYGENASE"/>
</dbReference>
<evidence type="ECO:0000256" key="16">
    <source>
        <dbReference type="SAM" id="MobiDB-lite"/>
    </source>
</evidence>
<dbReference type="GO" id="GO:0031408">
    <property type="term" value="P:oxylipin biosynthetic process"/>
    <property type="evidence" value="ECO:0007669"/>
    <property type="project" value="UniProtKB-UniRule"/>
</dbReference>
<evidence type="ECO:0000256" key="15">
    <source>
        <dbReference type="RuleBase" id="RU003975"/>
    </source>
</evidence>
<dbReference type="EC" id="1.13.11.-" evidence="15"/>
<dbReference type="KEGG" id="pda:103697518"/>
<evidence type="ECO:0000256" key="2">
    <source>
        <dbReference type="ARBA" id="ARBA00009419"/>
    </source>
</evidence>
<comment type="function">
    <text evidence="15">Plant lipoxygenase may be involved in a number of diverse aspects of plant physiology including growth and development, pest resistance, and senescence or responses to wounding.</text>
</comment>
<dbReference type="SMART" id="SM00308">
    <property type="entry name" value="LH2"/>
    <property type="match status" value="1"/>
</dbReference>
<evidence type="ECO:0000256" key="9">
    <source>
        <dbReference type="ARBA" id="ARBA00023004"/>
    </source>
</evidence>
<evidence type="ECO:0000256" key="4">
    <source>
        <dbReference type="ARBA" id="ARBA00022723"/>
    </source>
</evidence>
<dbReference type="InterPro" id="IPR000907">
    <property type="entry name" value="LipOase"/>
</dbReference>
<dbReference type="PROSITE" id="PS00711">
    <property type="entry name" value="LIPOXYGENASE_1"/>
    <property type="match status" value="1"/>
</dbReference>